<dbReference type="InterPro" id="IPR026960">
    <property type="entry name" value="RVT-Znf"/>
</dbReference>
<dbReference type="GO" id="GO:0003676">
    <property type="term" value="F:nucleic acid binding"/>
    <property type="evidence" value="ECO:0007669"/>
    <property type="project" value="InterPro"/>
</dbReference>
<dbReference type="InterPro" id="IPR002156">
    <property type="entry name" value="RNaseH_domain"/>
</dbReference>
<feature type="domain" description="Reverse transcriptase zinc-binding" evidence="3">
    <location>
        <begin position="284"/>
        <end position="369"/>
    </location>
</feature>
<accession>A0A200Q771</accession>
<evidence type="ECO:0000256" key="1">
    <source>
        <dbReference type="SAM" id="Phobius"/>
    </source>
</evidence>
<sequence>MMHSKTPTSLVQSIEFITGFHRKASVMTYLGAPICDGRIKVLYFDEMLTKIRKKLAGWKSSFLSQGGKLIMVRHVLSSMAIYLIAAVSVPITVLQNINRLIAKFFWGSHDGKPKRNWVSWKAICRPVWEGGMGIRNIDAVVTSFRLKGLWNGVVNNSIWASFIRGKYSIDIINLAGYVPPRTASKFWKECTKLISVLVENSAWEVGHGNINFWLENWSNAGILAEMLPGTLHSTSISLREVVEVDFNIPGLTDASTLHVRNLYESRLSAGSDKRLWAWTSNGIFSVKSAFEKIREVSPLCPFARFYWANFVPKKLSVFFWRAINKAIPVDVRIQNCAISLASGCVCCVPRSIESFDHLFLHGNIAAPLWDYFAPPFGIHREDYLDFWDFIWAWFNVSPGGSQMGSLATFIPLAIMWETWRERNHRIHNDHPSGIISIRYKVLNWIQDINPRLKVSRQSPSSIRNVLHTCRITFTSVRRKPIKILRWSQPPPGYFILNTDGSASYSSAAGGGVVRDYHGKIVTAFHRFYGSGTSNLAESRALLDGLGLCMQLGIRRIAVRVDSSLVASWFHYKYDVPWALRRWWHKIRELAQGLDLVVGHVYRELNAPADFMAAMGLSSRSDCNFMSNFPSLLVGLARLDKMGIPYIRLG</sequence>
<keyword evidence="5" id="KW-1185">Reference proteome</keyword>
<dbReference type="Proteomes" id="UP000195402">
    <property type="component" value="Unassembled WGS sequence"/>
</dbReference>
<dbReference type="EMBL" id="MVGT01002861">
    <property type="protein sequence ID" value="OVA06315.1"/>
    <property type="molecule type" value="Genomic_DNA"/>
</dbReference>
<dbReference type="Pfam" id="PF13456">
    <property type="entry name" value="RVT_3"/>
    <property type="match status" value="1"/>
</dbReference>
<name>A0A200Q771_MACCD</name>
<evidence type="ECO:0000313" key="4">
    <source>
        <dbReference type="EMBL" id="OVA06315.1"/>
    </source>
</evidence>
<feature type="domain" description="RNase H type-1" evidence="2">
    <location>
        <begin position="497"/>
        <end position="614"/>
    </location>
</feature>
<keyword evidence="1" id="KW-0472">Membrane</keyword>
<feature type="transmembrane region" description="Helical" evidence="1">
    <location>
        <begin position="75"/>
        <end position="94"/>
    </location>
</feature>
<organism evidence="4 5">
    <name type="scientific">Macleaya cordata</name>
    <name type="common">Five-seeded plume-poppy</name>
    <name type="synonym">Bocconia cordata</name>
    <dbReference type="NCBI Taxonomy" id="56857"/>
    <lineage>
        <taxon>Eukaryota</taxon>
        <taxon>Viridiplantae</taxon>
        <taxon>Streptophyta</taxon>
        <taxon>Embryophyta</taxon>
        <taxon>Tracheophyta</taxon>
        <taxon>Spermatophyta</taxon>
        <taxon>Magnoliopsida</taxon>
        <taxon>Ranunculales</taxon>
        <taxon>Papaveraceae</taxon>
        <taxon>Papaveroideae</taxon>
        <taxon>Macleaya</taxon>
    </lineage>
</organism>
<dbReference type="SUPFAM" id="SSF53098">
    <property type="entry name" value="Ribonuclease H-like"/>
    <property type="match status" value="1"/>
</dbReference>
<dbReference type="InterPro" id="IPR036397">
    <property type="entry name" value="RNaseH_sf"/>
</dbReference>
<keyword evidence="1" id="KW-0812">Transmembrane</keyword>
<protein>
    <submittedName>
        <fullName evidence="4">Ribonuclease H domain</fullName>
    </submittedName>
</protein>
<dbReference type="Pfam" id="PF13966">
    <property type="entry name" value="zf-RVT"/>
    <property type="match status" value="1"/>
</dbReference>
<dbReference type="InterPro" id="IPR044730">
    <property type="entry name" value="RNase_H-like_dom_plant"/>
</dbReference>
<evidence type="ECO:0000259" key="2">
    <source>
        <dbReference type="Pfam" id="PF13456"/>
    </source>
</evidence>
<dbReference type="OMA" id="QICIINP"/>
<dbReference type="OrthoDB" id="1304301at2759"/>
<dbReference type="CDD" id="cd06222">
    <property type="entry name" value="RNase_H_like"/>
    <property type="match status" value="1"/>
</dbReference>
<gene>
    <name evidence="4" type="ORF">BVC80_8889g32</name>
</gene>
<dbReference type="PANTHER" id="PTHR33116:SF80">
    <property type="entry name" value="REVERSE TRANSCRIPTASE ZINC-BINDING DOMAIN-CONTAINING PROTEIN"/>
    <property type="match status" value="1"/>
</dbReference>
<dbReference type="GO" id="GO:0004523">
    <property type="term" value="F:RNA-DNA hybrid ribonuclease activity"/>
    <property type="evidence" value="ECO:0007669"/>
    <property type="project" value="InterPro"/>
</dbReference>
<reference evidence="4 5" key="1">
    <citation type="journal article" date="2017" name="Mol. Plant">
        <title>The Genome of Medicinal Plant Macleaya cordata Provides New Insights into Benzylisoquinoline Alkaloids Metabolism.</title>
        <authorList>
            <person name="Liu X."/>
            <person name="Liu Y."/>
            <person name="Huang P."/>
            <person name="Ma Y."/>
            <person name="Qing Z."/>
            <person name="Tang Q."/>
            <person name="Cao H."/>
            <person name="Cheng P."/>
            <person name="Zheng Y."/>
            <person name="Yuan Z."/>
            <person name="Zhou Y."/>
            <person name="Liu J."/>
            <person name="Tang Z."/>
            <person name="Zhuo Y."/>
            <person name="Zhang Y."/>
            <person name="Yu L."/>
            <person name="Huang J."/>
            <person name="Yang P."/>
            <person name="Peng Q."/>
            <person name="Zhang J."/>
            <person name="Jiang W."/>
            <person name="Zhang Z."/>
            <person name="Lin K."/>
            <person name="Ro D.K."/>
            <person name="Chen X."/>
            <person name="Xiong X."/>
            <person name="Shang Y."/>
            <person name="Huang S."/>
            <person name="Zeng J."/>
        </authorList>
    </citation>
    <scope>NUCLEOTIDE SEQUENCE [LARGE SCALE GENOMIC DNA]</scope>
    <source>
        <strain evidence="5">cv. BLH2017</strain>
        <tissue evidence="4">Root</tissue>
    </source>
</reference>
<evidence type="ECO:0000313" key="5">
    <source>
        <dbReference type="Proteomes" id="UP000195402"/>
    </source>
</evidence>
<proteinExistence type="predicted"/>
<comment type="caution">
    <text evidence="4">The sequence shown here is derived from an EMBL/GenBank/DDBJ whole genome shotgun (WGS) entry which is preliminary data.</text>
</comment>
<dbReference type="PANTHER" id="PTHR33116">
    <property type="entry name" value="REVERSE TRANSCRIPTASE ZINC-BINDING DOMAIN-CONTAINING PROTEIN-RELATED-RELATED"/>
    <property type="match status" value="1"/>
</dbReference>
<dbReference type="InParanoid" id="A0A200Q771"/>
<dbReference type="Gene3D" id="3.30.420.10">
    <property type="entry name" value="Ribonuclease H-like superfamily/Ribonuclease H"/>
    <property type="match status" value="1"/>
</dbReference>
<evidence type="ECO:0000259" key="3">
    <source>
        <dbReference type="Pfam" id="PF13966"/>
    </source>
</evidence>
<keyword evidence="1" id="KW-1133">Transmembrane helix</keyword>
<dbReference type="InterPro" id="IPR012337">
    <property type="entry name" value="RNaseH-like_sf"/>
</dbReference>
<dbReference type="AlphaFoldDB" id="A0A200Q771"/>